<keyword evidence="1" id="KW-1133">Transmembrane helix</keyword>
<evidence type="ECO:0000313" key="3">
    <source>
        <dbReference type="Proteomes" id="UP000064525"/>
    </source>
</evidence>
<organism evidence="2 3">
    <name type="scientific">Helicobacter typhlonius</name>
    <dbReference type="NCBI Taxonomy" id="76936"/>
    <lineage>
        <taxon>Bacteria</taxon>
        <taxon>Pseudomonadati</taxon>
        <taxon>Campylobacterota</taxon>
        <taxon>Epsilonproteobacteria</taxon>
        <taxon>Campylobacterales</taxon>
        <taxon>Helicobacteraceae</taxon>
        <taxon>Helicobacter</taxon>
    </lineage>
</organism>
<keyword evidence="1" id="KW-0812">Transmembrane</keyword>
<accession>A0A0S4PWL1</accession>
<proteinExistence type="predicted"/>
<dbReference type="KEGG" id="hty:BN2458_PEG1550"/>
<gene>
    <name evidence="2" type="ORF">BN2458_PEG1550</name>
</gene>
<keyword evidence="1" id="KW-0472">Membrane</keyword>
<sequence>MLQSAKNKGHNKSLPALKWGVLIKYSNALQFAYYKTIFYFSFLIFNRFLSHLRFKKLP</sequence>
<dbReference type="EMBL" id="LN907858">
    <property type="protein sequence ID" value="CUU40433.1"/>
    <property type="molecule type" value="Genomic_DNA"/>
</dbReference>
<evidence type="ECO:0000256" key="1">
    <source>
        <dbReference type="SAM" id="Phobius"/>
    </source>
</evidence>
<name>A0A0S4PWL1_9HELI</name>
<feature type="transmembrane region" description="Helical" evidence="1">
    <location>
        <begin position="31"/>
        <end position="49"/>
    </location>
</feature>
<dbReference type="Proteomes" id="UP000064525">
    <property type="component" value="Chromosome I"/>
</dbReference>
<dbReference type="AlphaFoldDB" id="A0A0S4PWL1"/>
<reference evidence="3" key="1">
    <citation type="submission" date="2015-11" db="EMBL/GenBank/DDBJ databases">
        <authorList>
            <person name="Anvar S.Y."/>
        </authorList>
    </citation>
    <scope>NUCLEOTIDE SEQUENCE [LARGE SCALE GENOMIC DNA]</scope>
</reference>
<protein>
    <submittedName>
        <fullName evidence="2">Uncharacterized protein</fullName>
    </submittedName>
</protein>
<evidence type="ECO:0000313" key="2">
    <source>
        <dbReference type="EMBL" id="CUU40433.1"/>
    </source>
</evidence>